<dbReference type="PANTHER" id="PTHR43297:SF13">
    <property type="entry name" value="NICKEL ABC TRANSPORTER, ATP-BINDING PROTEIN"/>
    <property type="match status" value="1"/>
</dbReference>
<keyword evidence="7 17" id="KW-0067">ATP-binding</keyword>
<evidence type="ECO:0000256" key="10">
    <source>
        <dbReference type="ARBA" id="ARBA00023112"/>
    </source>
</evidence>
<evidence type="ECO:0000256" key="13">
    <source>
        <dbReference type="ARBA" id="ARBA00039098"/>
    </source>
</evidence>
<organism evidence="17 18">
    <name type="scientific">Marvinbryantia formatexigens DSM 14469</name>
    <dbReference type="NCBI Taxonomy" id="478749"/>
    <lineage>
        <taxon>Bacteria</taxon>
        <taxon>Bacillati</taxon>
        <taxon>Bacillota</taxon>
        <taxon>Clostridia</taxon>
        <taxon>Lachnospirales</taxon>
        <taxon>Lachnospiraceae</taxon>
        <taxon>Marvinbryantia</taxon>
    </lineage>
</organism>
<keyword evidence="5" id="KW-0533">Nickel</keyword>
<dbReference type="GO" id="GO:0005886">
    <property type="term" value="C:plasma membrane"/>
    <property type="evidence" value="ECO:0007669"/>
    <property type="project" value="UniProtKB-SubCell"/>
</dbReference>
<dbReference type="SMART" id="SM00382">
    <property type="entry name" value="AAA"/>
    <property type="match status" value="1"/>
</dbReference>
<evidence type="ECO:0000256" key="8">
    <source>
        <dbReference type="ARBA" id="ARBA00022967"/>
    </source>
</evidence>
<evidence type="ECO:0000313" key="18">
    <source>
        <dbReference type="Proteomes" id="UP000005561"/>
    </source>
</evidence>
<evidence type="ECO:0000256" key="14">
    <source>
        <dbReference type="ARBA" id="ARBA00044143"/>
    </source>
</evidence>
<dbReference type="InterPro" id="IPR027417">
    <property type="entry name" value="P-loop_NTPase"/>
</dbReference>
<keyword evidence="8" id="KW-1278">Translocase</keyword>
<dbReference type="EC" id="7.2.2.11" evidence="13"/>
<evidence type="ECO:0000313" key="17">
    <source>
        <dbReference type="EMBL" id="EET62144.1"/>
    </source>
</evidence>
<dbReference type="EMBL" id="ACCL02000003">
    <property type="protein sequence ID" value="EET62144.1"/>
    <property type="molecule type" value="Genomic_DNA"/>
</dbReference>
<dbReference type="InterPro" id="IPR003593">
    <property type="entry name" value="AAA+_ATPase"/>
</dbReference>
<dbReference type="Gene3D" id="3.40.50.300">
    <property type="entry name" value="P-loop containing nucleotide triphosphate hydrolases"/>
    <property type="match status" value="1"/>
</dbReference>
<evidence type="ECO:0000256" key="4">
    <source>
        <dbReference type="ARBA" id="ARBA00022475"/>
    </source>
</evidence>
<dbReference type="PROSITE" id="PS50893">
    <property type="entry name" value="ABC_TRANSPORTER_2"/>
    <property type="match status" value="1"/>
</dbReference>
<name>C6LB13_9FIRM</name>
<evidence type="ECO:0000256" key="1">
    <source>
        <dbReference type="ARBA" id="ARBA00004202"/>
    </source>
</evidence>
<proteinExistence type="inferred from homology"/>
<protein>
    <recommendedName>
        <fullName evidence="14">Nickel import system ATP-binding protein NikD</fullName>
        <ecNumber evidence="13">7.2.2.11</ecNumber>
    </recommendedName>
</protein>
<evidence type="ECO:0000256" key="15">
    <source>
        <dbReference type="ARBA" id="ARBA00048610"/>
    </source>
</evidence>
<dbReference type="eggNOG" id="COG0444">
    <property type="taxonomic scope" value="Bacteria"/>
</dbReference>
<accession>C6LB13</accession>
<evidence type="ECO:0000256" key="12">
    <source>
        <dbReference type="ARBA" id="ARBA00038669"/>
    </source>
</evidence>
<dbReference type="RefSeq" id="WP_006860605.1">
    <property type="nucleotide sequence ID" value="NZ_ACCL02000003.1"/>
</dbReference>
<dbReference type="OrthoDB" id="9806285at2"/>
<dbReference type="SUPFAM" id="SSF52540">
    <property type="entry name" value="P-loop containing nucleoside triphosphate hydrolases"/>
    <property type="match status" value="1"/>
</dbReference>
<comment type="catalytic activity">
    <reaction evidence="15">
        <text>Ni(2+)(out) + ATP + H2O = Ni(2+)(in) + ADP + phosphate + H(+)</text>
        <dbReference type="Rhea" id="RHEA:15557"/>
        <dbReference type="ChEBI" id="CHEBI:15377"/>
        <dbReference type="ChEBI" id="CHEBI:15378"/>
        <dbReference type="ChEBI" id="CHEBI:30616"/>
        <dbReference type="ChEBI" id="CHEBI:43474"/>
        <dbReference type="ChEBI" id="CHEBI:49786"/>
        <dbReference type="ChEBI" id="CHEBI:456216"/>
        <dbReference type="EC" id="7.2.2.11"/>
    </reaction>
    <physiologicalReaction direction="left-to-right" evidence="15">
        <dbReference type="Rhea" id="RHEA:15558"/>
    </physiologicalReaction>
</comment>
<dbReference type="PANTHER" id="PTHR43297">
    <property type="entry name" value="OLIGOPEPTIDE TRANSPORT ATP-BINDING PROTEIN APPD"/>
    <property type="match status" value="1"/>
</dbReference>
<dbReference type="AlphaFoldDB" id="C6LB13"/>
<comment type="subunit">
    <text evidence="12">The complex is composed of two ATP-binding proteins (NikD and NikE), two transmembrane proteins (NikB and NikC) and a solute-binding protein (NikA).</text>
</comment>
<keyword evidence="3" id="KW-0813">Transport</keyword>
<dbReference type="InterPro" id="IPR013563">
    <property type="entry name" value="Oligopep_ABC_C"/>
</dbReference>
<comment type="caution">
    <text evidence="17">The sequence shown here is derived from an EMBL/GenBank/DDBJ whole genome shotgun (WGS) entry which is preliminary data.</text>
</comment>
<comment type="subcellular location">
    <subcellularLocation>
        <location evidence="1">Cell membrane</location>
        <topology evidence="1">Peripheral membrane protein</topology>
    </subcellularLocation>
</comment>
<dbReference type="Pfam" id="PF00005">
    <property type="entry name" value="ABC_tran"/>
    <property type="match status" value="1"/>
</dbReference>
<dbReference type="CDD" id="cd03257">
    <property type="entry name" value="ABC_NikE_OppD_transporters"/>
    <property type="match status" value="1"/>
</dbReference>
<dbReference type="GO" id="GO:0015833">
    <property type="term" value="P:peptide transport"/>
    <property type="evidence" value="ECO:0007669"/>
    <property type="project" value="InterPro"/>
</dbReference>
<dbReference type="GO" id="GO:0005524">
    <property type="term" value="F:ATP binding"/>
    <property type="evidence" value="ECO:0007669"/>
    <property type="project" value="UniProtKB-KW"/>
</dbReference>
<dbReference type="InterPro" id="IPR003439">
    <property type="entry name" value="ABC_transporter-like_ATP-bd"/>
</dbReference>
<comment type="similarity">
    <text evidence="2">Belongs to the ABC transporter superfamily.</text>
</comment>
<evidence type="ECO:0000256" key="7">
    <source>
        <dbReference type="ARBA" id="ARBA00022840"/>
    </source>
</evidence>
<feature type="domain" description="ABC transporter" evidence="16">
    <location>
        <begin position="5"/>
        <end position="254"/>
    </location>
</feature>
<evidence type="ECO:0000256" key="5">
    <source>
        <dbReference type="ARBA" id="ARBA00022596"/>
    </source>
</evidence>
<keyword evidence="9" id="KW-0406">Ion transport</keyword>
<keyword evidence="6" id="KW-0547">Nucleotide-binding</keyword>
<dbReference type="STRING" id="168384.SAMN05660368_01288"/>
<gene>
    <name evidence="17" type="ORF">BRYFOR_05808</name>
</gene>
<reference evidence="17" key="1">
    <citation type="submission" date="2009-07" db="EMBL/GenBank/DDBJ databases">
        <authorList>
            <person name="Weinstock G."/>
            <person name="Sodergren E."/>
            <person name="Clifton S."/>
            <person name="Fulton L."/>
            <person name="Fulton B."/>
            <person name="Courtney L."/>
            <person name="Fronick C."/>
            <person name="Harrison M."/>
            <person name="Strong C."/>
            <person name="Farmer C."/>
            <person name="Delahaunty K."/>
            <person name="Markovic C."/>
            <person name="Hall O."/>
            <person name="Minx P."/>
            <person name="Tomlinson C."/>
            <person name="Mitreva M."/>
            <person name="Nelson J."/>
            <person name="Hou S."/>
            <person name="Wollam A."/>
            <person name="Pepin K.H."/>
            <person name="Johnson M."/>
            <person name="Bhonagiri V."/>
            <person name="Nash W.E."/>
            <person name="Warren W."/>
            <person name="Chinwalla A."/>
            <person name="Mardis E.R."/>
            <person name="Wilson R.K."/>
        </authorList>
    </citation>
    <scope>NUCLEOTIDE SEQUENCE [LARGE SCALE GENOMIC DNA]</scope>
    <source>
        <strain evidence="17">DSM 14469</strain>
    </source>
</reference>
<evidence type="ECO:0000256" key="11">
    <source>
        <dbReference type="ARBA" id="ARBA00023136"/>
    </source>
</evidence>
<dbReference type="GO" id="GO:0016887">
    <property type="term" value="F:ATP hydrolysis activity"/>
    <property type="evidence" value="ECO:0007669"/>
    <property type="project" value="InterPro"/>
</dbReference>
<keyword evidence="4" id="KW-1003">Cell membrane</keyword>
<keyword evidence="11" id="KW-0472">Membrane</keyword>
<evidence type="ECO:0000256" key="6">
    <source>
        <dbReference type="ARBA" id="ARBA00022741"/>
    </source>
</evidence>
<evidence type="ECO:0000256" key="3">
    <source>
        <dbReference type="ARBA" id="ARBA00022448"/>
    </source>
</evidence>
<dbReference type="GO" id="GO:0015413">
    <property type="term" value="F:ABC-type nickel transporter activity"/>
    <property type="evidence" value="ECO:0007669"/>
    <property type="project" value="UniProtKB-EC"/>
</dbReference>
<evidence type="ECO:0000256" key="2">
    <source>
        <dbReference type="ARBA" id="ARBA00005417"/>
    </source>
</evidence>
<evidence type="ECO:0000259" key="16">
    <source>
        <dbReference type="PROSITE" id="PS50893"/>
    </source>
</evidence>
<keyword evidence="18" id="KW-1185">Reference proteome</keyword>
<dbReference type="NCBIfam" id="TIGR01727">
    <property type="entry name" value="oligo_HPY"/>
    <property type="match status" value="1"/>
</dbReference>
<dbReference type="InterPro" id="IPR050388">
    <property type="entry name" value="ABC_Ni/Peptide_Import"/>
</dbReference>
<keyword evidence="10" id="KW-0921">Nickel transport</keyword>
<dbReference type="Proteomes" id="UP000005561">
    <property type="component" value="Unassembled WGS sequence"/>
</dbReference>
<evidence type="ECO:0000256" key="9">
    <source>
        <dbReference type="ARBA" id="ARBA00023065"/>
    </source>
</evidence>
<dbReference type="Pfam" id="PF08352">
    <property type="entry name" value="oligo_HPY"/>
    <property type="match status" value="1"/>
</dbReference>
<sequence>MSKDIEIRNLCVSFPEKNGVSQVVTDVHALFGEGVVTGLIGESGSGKSVLGMSILQLLPKNAVVEGSCMYEGRNLYNLTQEEMRKIRGQEIALIPQNPSESLNPIRRIGKQLIEGVTAHKSLSRKEARNRRDALLVRFGFPEPEKINRAYTFQLSGGMNQRVISALGLMEQPEWVIADEPTKGLDAILRRQVYRVLKEISEQETRGMIVITHDIALAGALCKRLMVLYKGTVLEQGETAQILENPAHPYTQGLIASLPEKGMHPIRRADPGKISETKGCRFYPRCPYGTEKCRKTLPPEIQLPDGRLVRCNRYAGDI</sequence>